<name>A0ABZ0IFT8_9GAMM</name>
<gene>
    <name evidence="2" type="ORF">R0137_05190</name>
</gene>
<proteinExistence type="predicted"/>
<dbReference type="InterPro" id="IPR052366">
    <property type="entry name" value="GTP_Pyrophosphokinase"/>
</dbReference>
<dbReference type="PANTHER" id="PTHR47837">
    <property type="entry name" value="GTP PYROPHOSPHOKINASE YJBM"/>
    <property type="match status" value="1"/>
</dbReference>
<dbReference type="RefSeq" id="WP_407329092.1">
    <property type="nucleotide sequence ID" value="NZ_CP136865.1"/>
</dbReference>
<dbReference type="SMART" id="SM00954">
    <property type="entry name" value="RelA_SpoT"/>
    <property type="match status" value="1"/>
</dbReference>
<dbReference type="InterPro" id="IPR043519">
    <property type="entry name" value="NT_sf"/>
</dbReference>
<organism evidence="2 3">
    <name type="scientific">Congregibacter brevis</name>
    <dbReference type="NCBI Taxonomy" id="3081201"/>
    <lineage>
        <taxon>Bacteria</taxon>
        <taxon>Pseudomonadati</taxon>
        <taxon>Pseudomonadota</taxon>
        <taxon>Gammaproteobacteria</taxon>
        <taxon>Cellvibrionales</taxon>
        <taxon>Halieaceae</taxon>
        <taxon>Congregibacter</taxon>
    </lineage>
</organism>
<dbReference type="SUPFAM" id="SSF81301">
    <property type="entry name" value="Nucleotidyltransferase"/>
    <property type="match status" value="1"/>
</dbReference>
<dbReference type="CDD" id="cd05399">
    <property type="entry name" value="NT_Rel-Spo_like"/>
    <property type="match status" value="1"/>
</dbReference>
<dbReference type="InterPro" id="IPR007685">
    <property type="entry name" value="RelA_SpoT"/>
</dbReference>
<sequence>MKDRYSEKEVIRAGERLVARGASLSDAELEEIMDVLSYWRFQHESPLDSAAALLKNCTLKHDKKAIFAKRLKRFASIAAKLERFPKMKLKNMQDIGGCRAIVTNQKKLDQVVRELRKRKEFRSGLGKIRFKDYIGNPKGDGYRGYHLIGSFRDQGTEKKLIEVQIRTTIQHDWATALEIVDLFTGQALKSNQGEADWKAFFAHVSAHFALMEEIHLFSSKTREDQLATYQEKVRTNPDFYSTAATVQSYQNSLSVVRKLEAFAHSLKTADEHISEKRVRGYVLLQVDTLRSNVRSTLFENAKSEEAERMYLESEKEAAATQGLVVALVSTSAVGGIKEAYPNYFADSTEFLRYLSLILNIEAFQRPGFIRRMLTGSGLGR</sequence>
<protein>
    <recommendedName>
        <fullName evidence="1">RelA/SpoT domain-containing protein</fullName>
    </recommendedName>
</protein>
<feature type="domain" description="RelA/SpoT" evidence="1">
    <location>
        <begin position="69"/>
        <end position="188"/>
    </location>
</feature>
<dbReference type="EMBL" id="CP136865">
    <property type="protein sequence ID" value="WOJ97970.1"/>
    <property type="molecule type" value="Genomic_DNA"/>
</dbReference>
<accession>A0ABZ0IFT8</accession>
<evidence type="ECO:0000259" key="1">
    <source>
        <dbReference type="SMART" id="SM00954"/>
    </source>
</evidence>
<evidence type="ECO:0000313" key="2">
    <source>
        <dbReference type="EMBL" id="WOJ97970.1"/>
    </source>
</evidence>
<evidence type="ECO:0000313" key="3">
    <source>
        <dbReference type="Proteomes" id="UP001626549"/>
    </source>
</evidence>
<keyword evidence="3" id="KW-1185">Reference proteome</keyword>
<dbReference type="Gene3D" id="3.30.460.10">
    <property type="entry name" value="Beta Polymerase, domain 2"/>
    <property type="match status" value="1"/>
</dbReference>
<reference evidence="2 3" key="1">
    <citation type="submission" date="2023-10" db="EMBL/GenBank/DDBJ databases">
        <title>Two novel species belonging to the OM43/NOR5 clade.</title>
        <authorList>
            <person name="Park M."/>
        </authorList>
    </citation>
    <scope>NUCLEOTIDE SEQUENCE [LARGE SCALE GENOMIC DNA]</scope>
    <source>
        <strain evidence="2 3">IMCC45268</strain>
    </source>
</reference>
<dbReference type="Pfam" id="PF04607">
    <property type="entry name" value="RelA_SpoT"/>
    <property type="match status" value="1"/>
</dbReference>
<dbReference type="PANTHER" id="PTHR47837:SF1">
    <property type="entry name" value="GTP PYROPHOSPHOKINASE YJBM"/>
    <property type="match status" value="1"/>
</dbReference>
<dbReference type="Proteomes" id="UP001626549">
    <property type="component" value="Chromosome"/>
</dbReference>